<evidence type="ECO:0000313" key="6">
    <source>
        <dbReference type="EMBL" id="GAA0684571.1"/>
    </source>
</evidence>
<dbReference type="PROSITE" id="PS51891">
    <property type="entry name" value="CENP_V_GFA"/>
    <property type="match status" value="1"/>
</dbReference>
<feature type="domain" description="CENP-V/GFA" evidence="5">
    <location>
        <begin position="5"/>
        <end position="121"/>
    </location>
</feature>
<evidence type="ECO:0000256" key="3">
    <source>
        <dbReference type="ARBA" id="ARBA00022833"/>
    </source>
</evidence>
<dbReference type="Pfam" id="PF04828">
    <property type="entry name" value="GFA"/>
    <property type="match status" value="1"/>
</dbReference>
<dbReference type="InterPro" id="IPR011057">
    <property type="entry name" value="Mss4-like_sf"/>
</dbReference>
<gene>
    <name evidence="6" type="ORF">GCM10009104_07440</name>
</gene>
<reference evidence="6 7" key="1">
    <citation type="journal article" date="2019" name="Int. J. Syst. Evol. Microbiol.">
        <title>The Global Catalogue of Microorganisms (GCM) 10K type strain sequencing project: providing services to taxonomists for standard genome sequencing and annotation.</title>
        <authorList>
            <consortium name="The Broad Institute Genomics Platform"/>
            <consortium name="The Broad Institute Genome Sequencing Center for Infectious Disease"/>
            <person name="Wu L."/>
            <person name="Ma J."/>
        </authorList>
    </citation>
    <scope>NUCLEOTIDE SEQUENCE [LARGE SCALE GENOMIC DNA]</scope>
    <source>
        <strain evidence="6 7">JCM 15134</strain>
    </source>
</reference>
<accession>A0ABN1I2X7</accession>
<dbReference type="InterPro" id="IPR006913">
    <property type="entry name" value="CENP-V/GFA"/>
</dbReference>
<dbReference type="RefSeq" id="WP_343802484.1">
    <property type="nucleotide sequence ID" value="NZ_BAAAET010000001.1"/>
</dbReference>
<evidence type="ECO:0000313" key="7">
    <source>
        <dbReference type="Proteomes" id="UP001499915"/>
    </source>
</evidence>
<dbReference type="EMBL" id="BAAAET010000001">
    <property type="protein sequence ID" value="GAA0684571.1"/>
    <property type="molecule type" value="Genomic_DNA"/>
</dbReference>
<comment type="caution">
    <text evidence="6">The sequence shown here is derived from an EMBL/GenBank/DDBJ whole genome shotgun (WGS) entry which is preliminary data.</text>
</comment>
<dbReference type="Proteomes" id="UP001499915">
    <property type="component" value="Unassembled WGS sequence"/>
</dbReference>
<keyword evidence="4" id="KW-0456">Lyase</keyword>
<evidence type="ECO:0000256" key="4">
    <source>
        <dbReference type="ARBA" id="ARBA00023239"/>
    </source>
</evidence>
<name>A0ABN1I2X7_9GAMM</name>
<protein>
    <submittedName>
        <fullName evidence="6">GFA family protein</fullName>
    </submittedName>
</protein>
<keyword evidence="3" id="KW-0862">Zinc</keyword>
<comment type="similarity">
    <text evidence="1">Belongs to the Gfa family.</text>
</comment>
<dbReference type="PANTHER" id="PTHR33337:SF40">
    <property type="entry name" value="CENP-V_GFA DOMAIN-CONTAINING PROTEIN-RELATED"/>
    <property type="match status" value="1"/>
</dbReference>
<evidence type="ECO:0000256" key="2">
    <source>
        <dbReference type="ARBA" id="ARBA00022723"/>
    </source>
</evidence>
<evidence type="ECO:0000256" key="1">
    <source>
        <dbReference type="ARBA" id="ARBA00005495"/>
    </source>
</evidence>
<sequence>MDRKHRGACLCNRVQFEVEGNFDSFFLCYCEHCRKDTGSAHAANLFSRSATLNWLKGRESVRTYRLDKTQHSKSFCLNCGSALPTHDEHLNLLVVPSGSLDTAVDIKPDARIFLGSKAEWVDKLDCIPGFDTLPQLER</sequence>
<organism evidence="6 7">
    <name type="scientific">Marinobacterium maritimum</name>
    <dbReference type="NCBI Taxonomy" id="500162"/>
    <lineage>
        <taxon>Bacteria</taxon>
        <taxon>Pseudomonadati</taxon>
        <taxon>Pseudomonadota</taxon>
        <taxon>Gammaproteobacteria</taxon>
        <taxon>Oceanospirillales</taxon>
        <taxon>Oceanospirillaceae</taxon>
        <taxon>Marinobacterium</taxon>
    </lineage>
</organism>
<keyword evidence="7" id="KW-1185">Reference proteome</keyword>
<dbReference type="PANTHER" id="PTHR33337">
    <property type="entry name" value="GFA DOMAIN-CONTAINING PROTEIN"/>
    <property type="match status" value="1"/>
</dbReference>
<evidence type="ECO:0000259" key="5">
    <source>
        <dbReference type="PROSITE" id="PS51891"/>
    </source>
</evidence>
<dbReference type="SUPFAM" id="SSF51316">
    <property type="entry name" value="Mss4-like"/>
    <property type="match status" value="1"/>
</dbReference>
<proteinExistence type="inferred from homology"/>
<dbReference type="Gene3D" id="3.90.1590.10">
    <property type="entry name" value="glutathione-dependent formaldehyde- activating enzyme (gfa)"/>
    <property type="match status" value="1"/>
</dbReference>
<keyword evidence="2" id="KW-0479">Metal-binding</keyword>